<feature type="domain" description="NADH:ubiquinone oxidoreductase intermediate-associated protein 30" evidence="2">
    <location>
        <begin position="51"/>
        <end position="206"/>
    </location>
</feature>
<dbReference type="OrthoDB" id="442188at2"/>
<dbReference type="InterPro" id="IPR013857">
    <property type="entry name" value="NADH-UbQ_OxRdtase-assoc_prot30"/>
</dbReference>
<dbReference type="GO" id="GO:0051082">
    <property type="term" value="F:unfolded protein binding"/>
    <property type="evidence" value="ECO:0007669"/>
    <property type="project" value="TreeGrafter"/>
</dbReference>
<dbReference type="AlphaFoldDB" id="A0A1E5BHB0"/>
<accession>A0A1E5BHB0</accession>
<sequence>MLTSRVLTKVAIVVIFTSLARPLYAQETGGIRSVSAMGLEQSEQSANNYMIDFTNQDNRHLWRVSNDNVMGGISKGAVVLTSKKTRFSGTISLENNGGFSAVFHKVDVIDADLTQLSLDIAGDGQRYQVRVIANHRKGSFGEERIHYFHEFDTQENKRQTLTFNLIDFQATFRGRKIDNAPALSSEDIEEIGFLFKKNSEDDFTLDLFSATFSN</sequence>
<dbReference type="eggNOG" id="COG0702">
    <property type="taxonomic scope" value="Bacteria"/>
</dbReference>
<comment type="caution">
    <text evidence="3">The sequence shown here is derived from an EMBL/GenBank/DDBJ whole genome shotgun (WGS) entry which is preliminary data.</text>
</comment>
<protein>
    <recommendedName>
        <fullName evidence="2">NADH:ubiquinone oxidoreductase intermediate-associated protein 30 domain-containing protein</fullName>
    </recommendedName>
</protein>
<dbReference type="PANTHER" id="PTHR13194">
    <property type="entry name" value="COMPLEX I INTERMEDIATE-ASSOCIATED PROTEIN 30"/>
    <property type="match status" value="1"/>
</dbReference>
<dbReference type="InterPro" id="IPR008979">
    <property type="entry name" value="Galactose-bd-like_sf"/>
</dbReference>
<dbReference type="Pfam" id="PF08547">
    <property type="entry name" value="CIA30"/>
    <property type="match status" value="1"/>
</dbReference>
<comment type="similarity">
    <text evidence="1">Belongs to the CIA30 family.</text>
</comment>
<dbReference type="RefSeq" id="WP_017041834.1">
    <property type="nucleotide sequence ID" value="NZ_AJYQ02000064.1"/>
</dbReference>
<evidence type="ECO:0000256" key="1">
    <source>
        <dbReference type="ARBA" id="ARBA00007884"/>
    </source>
</evidence>
<evidence type="ECO:0000259" key="2">
    <source>
        <dbReference type="Pfam" id="PF08547"/>
    </source>
</evidence>
<name>A0A1E5BHB0_9VIBR</name>
<gene>
    <name evidence="3" type="ORF">A1QO_19465</name>
</gene>
<organism evidence="3 4">
    <name type="scientific">Vibrio genomosp. F10 str. ZF-129</name>
    <dbReference type="NCBI Taxonomy" id="1187848"/>
    <lineage>
        <taxon>Bacteria</taxon>
        <taxon>Pseudomonadati</taxon>
        <taxon>Pseudomonadota</taxon>
        <taxon>Gammaproteobacteria</taxon>
        <taxon>Vibrionales</taxon>
        <taxon>Vibrionaceae</taxon>
        <taxon>Vibrio</taxon>
    </lineage>
</organism>
<dbReference type="EMBL" id="AJYQ02000064">
    <property type="protein sequence ID" value="OEE35997.1"/>
    <property type="molecule type" value="Genomic_DNA"/>
</dbReference>
<dbReference type="InterPro" id="IPR039131">
    <property type="entry name" value="NDUFAF1"/>
</dbReference>
<dbReference type="GO" id="GO:0010257">
    <property type="term" value="P:NADH dehydrogenase complex assembly"/>
    <property type="evidence" value="ECO:0007669"/>
    <property type="project" value="TreeGrafter"/>
</dbReference>
<dbReference type="SUPFAM" id="SSF49785">
    <property type="entry name" value="Galactose-binding domain-like"/>
    <property type="match status" value="1"/>
</dbReference>
<dbReference type="STRING" id="1187848.A1QO_19465"/>
<dbReference type="PANTHER" id="PTHR13194:SF19">
    <property type="entry name" value="NAD(P)-BINDING ROSSMANN-FOLD SUPERFAMILY PROTEIN"/>
    <property type="match status" value="1"/>
</dbReference>
<evidence type="ECO:0000313" key="3">
    <source>
        <dbReference type="EMBL" id="OEE35997.1"/>
    </source>
</evidence>
<reference evidence="3 4" key="1">
    <citation type="journal article" date="2012" name="Science">
        <title>Ecological populations of bacteria act as socially cohesive units of antibiotic production and resistance.</title>
        <authorList>
            <person name="Cordero O.X."/>
            <person name="Wildschutte H."/>
            <person name="Kirkup B."/>
            <person name="Proehl S."/>
            <person name="Ngo L."/>
            <person name="Hussain F."/>
            <person name="Le Roux F."/>
            <person name="Mincer T."/>
            <person name="Polz M.F."/>
        </authorList>
    </citation>
    <scope>NUCLEOTIDE SEQUENCE [LARGE SCALE GENOMIC DNA]</scope>
    <source>
        <strain evidence="3 4">ZF-129</strain>
    </source>
</reference>
<proteinExistence type="inferred from homology"/>
<dbReference type="Proteomes" id="UP000094741">
    <property type="component" value="Unassembled WGS sequence"/>
</dbReference>
<evidence type="ECO:0000313" key="4">
    <source>
        <dbReference type="Proteomes" id="UP000094741"/>
    </source>
</evidence>